<dbReference type="FunFam" id="3.40.50.300:FF:000586">
    <property type="entry name" value="Rab family GTPase"/>
    <property type="match status" value="1"/>
</dbReference>
<keyword evidence="4" id="KW-0547">Nucleotide-binding</keyword>
<gene>
    <name evidence="7" type="ORF">EIN_340720</name>
</gene>
<dbReference type="PROSITE" id="PS51421">
    <property type="entry name" value="RAS"/>
    <property type="match status" value="1"/>
</dbReference>
<organism evidence="7 8">
    <name type="scientific">Entamoeba invadens IP1</name>
    <dbReference type="NCBI Taxonomy" id="370355"/>
    <lineage>
        <taxon>Eukaryota</taxon>
        <taxon>Amoebozoa</taxon>
        <taxon>Evosea</taxon>
        <taxon>Archamoebae</taxon>
        <taxon>Mastigamoebida</taxon>
        <taxon>Entamoebidae</taxon>
        <taxon>Entamoeba</taxon>
    </lineage>
</organism>
<dbReference type="SMART" id="SM00174">
    <property type="entry name" value="RHO"/>
    <property type="match status" value="1"/>
</dbReference>
<evidence type="ECO:0000256" key="4">
    <source>
        <dbReference type="ARBA" id="ARBA00022741"/>
    </source>
</evidence>
<keyword evidence="6" id="KW-0636">Prenylation</keyword>
<dbReference type="NCBIfam" id="TIGR00231">
    <property type="entry name" value="small_GTP"/>
    <property type="match status" value="1"/>
</dbReference>
<evidence type="ECO:0000256" key="5">
    <source>
        <dbReference type="ARBA" id="ARBA00023136"/>
    </source>
</evidence>
<dbReference type="GO" id="GO:0005525">
    <property type="term" value="F:GTP binding"/>
    <property type="evidence" value="ECO:0007669"/>
    <property type="project" value="InterPro"/>
</dbReference>
<dbReference type="VEuPathDB" id="AmoebaDB:EIN_340720"/>
<comment type="subcellular location">
    <subcellularLocation>
        <location evidence="1">Endomembrane system</location>
    </subcellularLocation>
</comment>
<dbReference type="InterPro" id="IPR001806">
    <property type="entry name" value="Small_GTPase"/>
</dbReference>
<accession>A0A0A1UDR3</accession>
<keyword evidence="6" id="KW-0449">Lipoprotein</keyword>
<protein>
    <submittedName>
        <fullName evidence="7">GTP-binding protein YPTC4, putative</fullName>
    </submittedName>
</protein>
<sequence>MTFQCCGGKSETKKSDAPLCVVDANTISSSAIVEPTIDHIFKYIIIGEVSVGKSCLLLQYEDHRFQPIYDLTIGVEFGTKNVRIQDTTVKLQLWDTAGSERFRSITRSYYRGAVGVIMVYDVSRSDSFSKIDEWAEEVKKYNNGNYIMMLVGNKCDIVEKVISTEMGKKKAAQLNASFYETSAKTGENVDKVFDKLTEDVLRDVRSGKIILESETKY</sequence>
<name>A0A0A1UDR3_ENTIV</name>
<dbReference type="Proteomes" id="UP000014680">
    <property type="component" value="Unassembled WGS sequence"/>
</dbReference>
<dbReference type="PANTHER" id="PTHR47979">
    <property type="entry name" value="DRAB11-RELATED"/>
    <property type="match status" value="1"/>
</dbReference>
<dbReference type="EMBL" id="KB206175">
    <property type="protein sequence ID" value="ELP94734.1"/>
    <property type="molecule type" value="Genomic_DNA"/>
</dbReference>
<dbReference type="SUPFAM" id="SSF52540">
    <property type="entry name" value="P-loop containing nucleoside triphosphate hydrolases"/>
    <property type="match status" value="1"/>
</dbReference>
<keyword evidence="5" id="KW-0472">Membrane</keyword>
<evidence type="ECO:0000256" key="3">
    <source>
        <dbReference type="ARBA" id="ARBA00010142"/>
    </source>
</evidence>
<evidence type="ECO:0000256" key="6">
    <source>
        <dbReference type="ARBA" id="ARBA00023289"/>
    </source>
</evidence>
<evidence type="ECO:0000256" key="2">
    <source>
        <dbReference type="ARBA" id="ARBA00006270"/>
    </source>
</evidence>
<dbReference type="PROSITE" id="PS51420">
    <property type="entry name" value="RHO"/>
    <property type="match status" value="1"/>
</dbReference>
<comment type="similarity">
    <text evidence="2">Belongs to the small GTPase superfamily. Rab family.</text>
</comment>
<dbReference type="OMA" id="RMERCMD"/>
<dbReference type="PROSITE" id="PS51419">
    <property type="entry name" value="RAB"/>
    <property type="match status" value="1"/>
</dbReference>
<dbReference type="GO" id="GO:0003924">
    <property type="term" value="F:GTPase activity"/>
    <property type="evidence" value="ECO:0007669"/>
    <property type="project" value="InterPro"/>
</dbReference>
<dbReference type="InterPro" id="IPR050209">
    <property type="entry name" value="Rab_GTPases_membrane_traffic"/>
</dbReference>
<dbReference type="InterPro" id="IPR027417">
    <property type="entry name" value="P-loop_NTPase"/>
</dbReference>
<evidence type="ECO:0000313" key="7">
    <source>
        <dbReference type="EMBL" id="ELP94734.1"/>
    </source>
</evidence>
<comment type="similarity">
    <text evidence="3">Belongs to the small GTPase superfamily. Rho family.</text>
</comment>
<dbReference type="OrthoDB" id="9989112at2759"/>
<evidence type="ECO:0000313" key="8">
    <source>
        <dbReference type="Proteomes" id="UP000014680"/>
    </source>
</evidence>
<dbReference type="GO" id="GO:0012505">
    <property type="term" value="C:endomembrane system"/>
    <property type="evidence" value="ECO:0007669"/>
    <property type="project" value="UniProtKB-SubCell"/>
</dbReference>
<dbReference type="SMART" id="SM00173">
    <property type="entry name" value="RAS"/>
    <property type="match status" value="1"/>
</dbReference>
<dbReference type="CDD" id="cd00154">
    <property type="entry name" value="Rab"/>
    <property type="match status" value="1"/>
</dbReference>
<dbReference type="SMART" id="SM00175">
    <property type="entry name" value="RAB"/>
    <property type="match status" value="1"/>
</dbReference>
<evidence type="ECO:0000256" key="1">
    <source>
        <dbReference type="ARBA" id="ARBA00004308"/>
    </source>
</evidence>
<keyword evidence="8" id="KW-1185">Reference proteome</keyword>
<dbReference type="KEGG" id="eiv:EIN_340720"/>
<dbReference type="InterPro" id="IPR005225">
    <property type="entry name" value="Small_GTP-bd"/>
</dbReference>
<dbReference type="AlphaFoldDB" id="A0A0A1UDR3"/>
<dbReference type="Gene3D" id="3.40.50.300">
    <property type="entry name" value="P-loop containing nucleotide triphosphate hydrolases"/>
    <property type="match status" value="1"/>
</dbReference>
<proteinExistence type="inferred from homology"/>
<dbReference type="Pfam" id="PF00071">
    <property type="entry name" value="Ras"/>
    <property type="match status" value="1"/>
</dbReference>
<dbReference type="GeneID" id="14893738"/>
<dbReference type="PRINTS" id="PR00449">
    <property type="entry name" value="RASTRNSFRMNG"/>
</dbReference>
<dbReference type="RefSeq" id="XP_004261505.1">
    <property type="nucleotide sequence ID" value="XM_004261457.1"/>
</dbReference>
<reference evidence="7 8" key="1">
    <citation type="submission" date="2012-10" db="EMBL/GenBank/DDBJ databases">
        <authorList>
            <person name="Zafar N."/>
            <person name="Inman J."/>
            <person name="Hall N."/>
            <person name="Lorenzi H."/>
            <person name="Caler E."/>
        </authorList>
    </citation>
    <scope>NUCLEOTIDE SEQUENCE [LARGE SCALE GENOMIC DNA]</scope>
    <source>
        <strain evidence="7 8">IP1</strain>
    </source>
</reference>